<sequence>MDEAHDILASNGKVIHIVTAEEDSRLLWKIDRHLMPIMFCIYILQMLDKQTLSLTSVFGLSKDTGLSGHEYSMLGSIVNIAQLAMQPLSAYLLVRLRISAYVPAILGVFEASIQSAFILIIQTWYRRREQGFRIAVFYSNMGWANILGGLMMFGLGHIRSGALHTYQIVFIFLGGVTALVGLLSFYIFPENPVRCKFLTTEEKVMAVERIRANQQGLETKDFKIKQVWEMLLDLKSWCWMFLMLTLSIAAIGFAVFTPLVMEGFGFNRYDIMLLLIPHGVLQLIFLFGGFWLNRRFGLKSPIILGGLLPCIVAATIFLKSGRSPQDRPVLLFAYYALAVGSVIPPTIVNWQSSNVAGHTKKSATAAFTSMGFSAGAIVGPLLFSPKDKPYFRRGITAMVICYSVAAVLVLFTVVYLRYLNRVNKTRRIASGKAGNIVDYSMLSAAQAEQRRLNEMMSAGTAQATGSRAFDDLTDLENEEFIVSSRFSAMTWRG</sequence>
<dbReference type="OrthoDB" id="6730379at2759"/>
<dbReference type="EMBL" id="KL142400">
    <property type="protein sequence ID" value="KDR69752.1"/>
    <property type="molecule type" value="Genomic_DNA"/>
</dbReference>
<dbReference type="GO" id="GO:0022857">
    <property type="term" value="F:transmembrane transporter activity"/>
    <property type="evidence" value="ECO:0007669"/>
    <property type="project" value="InterPro"/>
</dbReference>
<dbReference type="PANTHER" id="PTHR43791:SF59">
    <property type="entry name" value="TRANSPORTER, PUTATIVE (AFU_ORTHOLOGUE AFUA_1G06550)-RELATED"/>
    <property type="match status" value="1"/>
</dbReference>
<dbReference type="SUPFAM" id="SSF103473">
    <property type="entry name" value="MFS general substrate transporter"/>
    <property type="match status" value="1"/>
</dbReference>
<gene>
    <name evidence="7" type="ORF">GALMADRAFT_76946</name>
</gene>
<dbReference type="AlphaFoldDB" id="A0A067SIA0"/>
<comment type="subcellular location">
    <subcellularLocation>
        <location evidence="1">Membrane</location>
        <topology evidence="1">Multi-pass membrane protein</topology>
    </subcellularLocation>
</comment>
<reference evidence="8" key="1">
    <citation type="journal article" date="2014" name="Proc. Natl. Acad. Sci. U.S.A.">
        <title>Extensive sampling of basidiomycete genomes demonstrates inadequacy of the white-rot/brown-rot paradigm for wood decay fungi.</title>
        <authorList>
            <person name="Riley R."/>
            <person name="Salamov A.A."/>
            <person name="Brown D.W."/>
            <person name="Nagy L.G."/>
            <person name="Floudas D."/>
            <person name="Held B.W."/>
            <person name="Levasseur A."/>
            <person name="Lombard V."/>
            <person name="Morin E."/>
            <person name="Otillar R."/>
            <person name="Lindquist E.A."/>
            <person name="Sun H."/>
            <person name="LaButti K.M."/>
            <person name="Schmutz J."/>
            <person name="Jabbour D."/>
            <person name="Luo H."/>
            <person name="Baker S.E."/>
            <person name="Pisabarro A.G."/>
            <person name="Walton J.D."/>
            <person name="Blanchette R.A."/>
            <person name="Henrissat B."/>
            <person name="Martin F."/>
            <person name="Cullen D."/>
            <person name="Hibbett D.S."/>
            <person name="Grigoriev I.V."/>
        </authorList>
    </citation>
    <scope>NUCLEOTIDE SEQUENCE [LARGE SCALE GENOMIC DNA]</scope>
    <source>
        <strain evidence="8">CBS 339.88</strain>
    </source>
</reference>
<evidence type="ECO:0008006" key="9">
    <source>
        <dbReference type="Google" id="ProtNLM"/>
    </source>
</evidence>
<keyword evidence="3 6" id="KW-0812">Transmembrane</keyword>
<keyword evidence="2" id="KW-0813">Transport</keyword>
<evidence type="ECO:0000256" key="2">
    <source>
        <dbReference type="ARBA" id="ARBA00022448"/>
    </source>
</evidence>
<dbReference type="Gene3D" id="1.20.1250.20">
    <property type="entry name" value="MFS general substrate transporter like domains"/>
    <property type="match status" value="2"/>
</dbReference>
<evidence type="ECO:0000313" key="7">
    <source>
        <dbReference type="EMBL" id="KDR69752.1"/>
    </source>
</evidence>
<feature type="transmembrane region" description="Helical" evidence="6">
    <location>
        <begin position="330"/>
        <end position="350"/>
    </location>
</feature>
<evidence type="ECO:0000313" key="8">
    <source>
        <dbReference type="Proteomes" id="UP000027222"/>
    </source>
</evidence>
<dbReference type="STRING" id="685588.A0A067SIA0"/>
<feature type="transmembrane region" description="Helical" evidence="6">
    <location>
        <begin position="137"/>
        <end position="156"/>
    </location>
</feature>
<dbReference type="Pfam" id="PF07690">
    <property type="entry name" value="MFS_1"/>
    <property type="match status" value="1"/>
</dbReference>
<accession>A0A067SIA0</accession>
<keyword evidence="8" id="KW-1185">Reference proteome</keyword>
<feature type="transmembrane region" description="Helical" evidence="6">
    <location>
        <begin position="101"/>
        <end position="125"/>
    </location>
</feature>
<feature type="transmembrane region" description="Helical" evidence="6">
    <location>
        <begin position="239"/>
        <end position="260"/>
    </location>
</feature>
<evidence type="ECO:0000256" key="4">
    <source>
        <dbReference type="ARBA" id="ARBA00022989"/>
    </source>
</evidence>
<feature type="transmembrane region" description="Helical" evidence="6">
    <location>
        <begin position="395"/>
        <end position="418"/>
    </location>
</feature>
<organism evidence="7 8">
    <name type="scientific">Galerina marginata (strain CBS 339.88)</name>
    <dbReference type="NCBI Taxonomy" id="685588"/>
    <lineage>
        <taxon>Eukaryota</taxon>
        <taxon>Fungi</taxon>
        <taxon>Dikarya</taxon>
        <taxon>Basidiomycota</taxon>
        <taxon>Agaricomycotina</taxon>
        <taxon>Agaricomycetes</taxon>
        <taxon>Agaricomycetidae</taxon>
        <taxon>Agaricales</taxon>
        <taxon>Agaricineae</taxon>
        <taxon>Strophariaceae</taxon>
        <taxon>Galerina</taxon>
    </lineage>
</organism>
<dbReference type="PANTHER" id="PTHR43791">
    <property type="entry name" value="PERMEASE-RELATED"/>
    <property type="match status" value="1"/>
</dbReference>
<evidence type="ECO:0000256" key="6">
    <source>
        <dbReference type="SAM" id="Phobius"/>
    </source>
</evidence>
<dbReference type="InterPro" id="IPR011701">
    <property type="entry name" value="MFS"/>
</dbReference>
<evidence type="ECO:0000256" key="5">
    <source>
        <dbReference type="ARBA" id="ARBA00023136"/>
    </source>
</evidence>
<name>A0A067SIA0_GALM3</name>
<dbReference type="GO" id="GO:0016020">
    <property type="term" value="C:membrane"/>
    <property type="evidence" value="ECO:0007669"/>
    <property type="project" value="UniProtKB-SubCell"/>
</dbReference>
<feature type="transmembrane region" description="Helical" evidence="6">
    <location>
        <begin position="272"/>
        <end position="292"/>
    </location>
</feature>
<protein>
    <recommendedName>
        <fullName evidence="9">Major facilitator superfamily (MFS) profile domain-containing protein</fullName>
    </recommendedName>
</protein>
<feature type="transmembrane region" description="Helical" evidence="6">
    <location>
        <begin position="168"/>
        <end position="188"/>
    </location>
</feature>
<evidence type="ECO:0000256" key="3">
    <source>
        <dbReference type="ARBA" id="ARBA00022692"/>
    </source>
</evidence>
<dbReference type="InterPro" id="IPR036259">
    <property type="entry name" value="MFS_trans_sf"/>
</dbReference>
<evidence type="ECO:0000256" key="1">
    <source>
        <dbReference type="ARBA" id="ARBA00004141"/>
    </source>
</evidence>
<keyword evidence="4 6" id="KW-1133">Transmembrane helix</keyword>
<dbReference type="Proteomes" id="UP000027222">
    <property type="component" value="Unassembled WGS sequence"/>
</dbReference>
<dbReference type="HOGENOM" id="CLU_001265_0_5_1"/>
<proteinExistence type="predicted"/>
<feature type="transmembrane region" description="Helical" evidence="6">
    <location>
        <begin position="298"/>
        <end position="318"/>
    </location>
</feature>
<feature type="transmembrane region" description="Helical" evidence="6">
    <location>
        <begin position="362"/>
        <end position="383"/>
    </location>
</feature>
<keyword evidence="5 6" id="KW-0472">Membrane</keyword>